<name>A0A1R2C6K1_9CILI</name>
<dbReference type="AlphaFoldDB" id="A0A1R2C6K1"/>
<protein>
    <submittedName>
        <fullName evidence="1">Uncharacterized protein</fullName>
    </submittedName>
</protein>
<organism evidence="1 2">
    <name type="scientific">Stentor coeruleus</name>
    <dbReference type="NCBI Taxonomy" id="5963"/>
    <lineage>
        <taxon>Eukaryota</taxon>
        <taxon>Sar</taxon>
        <taxon>Alveolata</taxon>
        <taxon>Ciliophora</taxon>
        <taxon>Postciliodesmatophora</taxon>
        <taxon>Heterotrichea</taxon>
        <taxon>Heterotrichida</taxon>
        <taxon>Stentoridae</taxon>
        <taxon>Stentor</taxon>
    </lineage>
</organism>
<dbReference type="Proteomes" id="UP000187209">
    <property type="component" value="Unassembled WGS sequence"/>
</dbReference>
<dbReference type="EMBL" id="MPUH01000262">
    <property type="protein sequence ID" value="OMJ84652.1"/>
    <property type="molecule type" value="Genomic_DNA"/>
</dbReference>
<proteinExistence type="predicted"/>
<keyword evidence="2" id="KW-1185">Reference proteome</keyword>
<sequence>MDKSSYNSTKETISSKLNQGKDKFATVYKFRLPGCNFSRAERFSPRRFSLSGEFTTIPNTIGTGRKTSFGFGRRHVFHNPGGKDAPPCNLYNITSCFDDKIKRTASPRVRTAFNNQRANENQCVSPSRLRISINRTRYSTDVSSCLMSAERHCTPGPRKSV</sequence>
<gene>
    <name evidence="1" type="ORF">SteCoe_14171</name>
</gene>
<comment type="caution">
    <text evidence="1">The sequence shown here is derived from an EMBL/GenBank/DDBJ whole genome shotgun (WGS) entry which is preliminary data.</text>
</comment>
<evidence type="ECO:0000313" key="1">
    <source>
        <dbReference type="EMBL" id="OMJ84652.1"/>
    </source>
</evidence>
<reference evidence="1 2" key="1">
    <citation type="submission" date="2016-11" db="EMBL/GenBank/DDBJ databases">
        <title>The macronuclear genome of Stentor coeruleus: a giant cell with tiny introns.</title>
        <authorList>
            <person name="Slabodnick M."/>
            <person name="Ruby J.G."/>
            <person name="Reiff S.B."/>
            <person name="Swart E.C."/>
            <person name="Gosai S."/>
            <person name="Prabakaran S."/>
            <person name="Witkowska E."/>
            <person name="Larue G.E."/>
            <person name="Fisher S."/>
            <person name="Freeman R.M."/>
            <person name="Gunawardena J."/>
            <person name="Chu W."/>
            <person name="Stover N.A."/>
            <person name="Gregory B.D."/>
            <person name="Nowacki M."/>
            <person name="Derisi J."/>
            <person name="Roy S.W."/>
            <person name="Marshall W.F."/>
            <person name="Sood P."/>
        </authorList>
    </citation>
    <scope>NUCLEOTIDE SEQUENCE [LARGE SCALE GENOMIC DNA]</scope>
    <source>
        <strain evidence="1">WM001</strain>
    </source>
</reference>
<evidence type="ECO:0000313" key="2">
    <source>
        <dbReference type="Proteomes" id="UP000187209"/>
    </source>
</evidence>
<accession>A0A1R2C6K1</accession>